<dbReference type="Proteomes" id="UP000323166">
    <property type="component" value="Unassembled WGS sequence"/>
</dbReference>
<evidence type="ECO:0000256" key="8">
    <source>
        <dbReference type="ARBA" id="ARBA00022960"/>
    </source>
</evidence>
<evidence type="ECO:0000256" key="9">
    <source>
        <dbReference type="ARBA" id="ARBA00022984"/>
    </source>
</evidence>
<feature type="transmembrane region" description="Helical" evidence="22">
    <location>
        <begin position="146"/>
        <end position="165"/>
    </location>
</feature>
<dbReference type="GO" id="GO:0008360">
    <property type="term" value="P:regulation of cell shape"/>
    <property type="evidence" value="ECO:0007669"/>
    <property type="project" value="UniProtKB-KW"/>
</dbReference>
<evidence type="ECO:0000256" key="10">
    <source>
        <dbReference type="ARBA" id="ARBA00022989"/>
    </source>
</evidence>
<dbReference type="NCBIfam" id="TIGR02614">
    <property type="entry name" value="ftsW"/>
    <property type="match status" value="1"/>
</dbReference>
<evidence type="ECO:0000256" key="1">
    <source>
        <dbReference type="ARBA" id="ARBA00004651"/>
    </source>
</evidence>
<evidence type="ECO:0000313" key="23">
    <source>
        <dbReference type="EMBL" id="TYO95916.1"/>
    </source>
</evidence>
<keyword evidence="7 22" id="KW-0812">Transmembrane</keyword>
<keyword evidence="3" id="KW-1003">Cell membrane</keyword>
<evidence type="ECO:0000256" key="6">
    <source>
        <dbReference type="ARBA" id="ARBA00022679"/>
    </source>
</evidence>
<reference evidence="23 24" key="1">
    <citation type="submission" date="2019-07" db="EMBL/GenBank/DDBJ databases">
        <title>Genomic Encyclopedia of Type Strains, Phase I: the one thousand microbial genomes (KMG-I) project.</title>
        <authorList>
            <person name="Kyrpides N."/>
        </authorList>
    </citation>
    <scope>NUCLEOTIDE SEQUENCE [LARGE SCALE GENOMIC DNA]</scope>
    <source>
        <strain evidence="23 24">DSM 6562</strain>
    </source>
</reference>
<dbReference type="GO" id="GO:0032153">
    <property type="term" value="C:cell division site"/>
    <property type="evidence" value="ECO:0007669"/>
    <property type="project" value="TreeGrafter"/>
</dbReference>
<evidence type="ECO:0000256" key="17">
    <source>
        <dbReference type="ARBA" id="ARBA00041185"/>
    </source>
</evidence>
<feature type="transmembrane region" description="Helical" evidence="22">
    <location>
        <begin position="229"/>
        <end position="248"/>
    </location>
</feature>
<accession>A0A5S4ZSJ3</accession>
<keyword evidence="4 23" id="KW-0132">Cell division</keyword>
<feature type="transmembrane region" description="Helical" evidence="22">
    <location>
        <begin position="53"/>
        <end position="71"/>
    </location>
</feature>
<dbReference type="PANTHER" id="PTHR30474">
    <property type="entry name" value="CELL CYCLE PROTEIN"/>
    <property type="match status" value="1"/>
</dbReference>
<feature type="transmembrane region" description="Helical" evidence="22">
    <location>
        <begin position="177"/>
        <end position="208"/>
    </location>
</feature>
<evidence type="ECO:0000256" key="5">
    <source>
        <dbReference type="ARBA" id="ARBA00022676"/>
    </source>
</evidence>
<comment type="function">
    <text evidence="21">Peptidoglycan polymerase that is essential for cell division.</text>
</comment>
<evidence type="ECO:0000256" key="4">
    <source>
        <dbReference type="ARBA" id="ARBA00022618"/>
    </source>
</evidence>
<dbReference type="GO" id="GO:0051301">
    <property type="term" value="P:cell division"/>
    <property type="evidence" value="ECO:0007669"/>
    <property type="project" value="UniProtKB-KW"/>
</dbReference>
<evidence type="ECO:0000313" key="24">
    <source>
        <dbReference type="Proteomes" id="UP000323166"/>
    </source>
</evidence>
<dbReference type="InterPro" id="IPR013437">
    <property type="entry name" value="FtsW"/>
</dbReference>
<keyword evidence="11 22" id="KW-0472">Membrane</keyword>
<evidence type="ECO:0000256" key="15">
    <source>
        <dbReference type="ARBA" id="ARBA00033270"/>
    </source>
</evidence>
<evidence type="ECO:0000256" key="18">
    <source>
        <dbReference type="ARBA" id="ARBA00041418"/>
    </source>
</evidence>
<gene>
    <name evidence="23" type="ORF">LX24_01306</name>
</gene>
<dbReference type="GO" id="GO:0009252">
    <property type="term" value="P:peptidoglycan biosynthetic process"/>
    <property type="evidence" value="ECO:0007669"/>
    <property type="project" value="UniProtKB-KW"/>
</dbReference>
<feature type="transmembrane region" description="Helical" evidence="22">
    <location>
        <begin position="78"/>
        <end position="98"/>
    </location>
</feature>
<name>A0A5S4ZSJ3_9FIRM</name>
<comment type="pathway">
    <text evidence="2">Cell wall biogenesis; peptidoglycan biosynthesis.</text>
</comment>
<keyword evidence="5" id="KW-0328">Glycosyltransferase</keyword>
<evidence type="ECO:0000256" key="7">
    <source>
        <dbReference type="ARBA" id="ARBA00022692"/>
    </source>
</evidence>
<feature type="transmembrane region" description="Helical" evidence="22">
    <location>
        <begin position="110"/>
        <end position="134"/>
    </location>
</feature>
<dbReference type="GO" id="GO:0008955">
    <property type="term" value="F:peptidoglycan glycosyltransferase activity"/>
    <property type="evidence" value="ECO:0007669"/>
    <property type="project" value="UniProtKB-EC"/>
</dbReference>
<dbReference type="EC" id="2.4.99.28" evidence="19"/>
<dbReference type="EMBL" id="VNHM01000006">
    <property type="protein sequence ID" value="TYO95916.1"/>
    <property type="molecule type" value="Genomic_DNA"/>
</dbReference>
<evidence type="ECO:0000256" key="12">
    <source>
        <dbReference type="ARBA" id="ARBA00023306"/>
    </source>
</evidence>
<dbReference type="RefSeq" id="WP_166511337.1">
    <property type="nucleotide sequence ID" value="NZ_VNHM01000006.1"/>
</dbReference>
<dbReference type="GO" id="GO:0071555">
    <property type="term" value="P:cell wall organization"/>
    <property type="evidence" value="ECO:0007669"/>
    <property type="project" value="UniProtKB-KW"/>
</dbReference>
<dbReference type="AlphaFoldDB" id="A0A5S4ZSJ3"/>
<evidence type="ECO:0000256" key="21">
    <source>
        <dbReference type="ARBA" id="ARBA00049966"/>
    </source>
</evidence>
<evidence type="ECO:0000256" key="20">
    <source>
        <dbReference type="ARBA" id="ARBA00049902"/>
    </source>
</evidence>
<evidence type="ECO:0000256" key="19">
    <source>
        <dbReference type="ARBA" id="ARBA00044770"/>
    </source>
</evidence>
<dbReference type="GO" id="GO:0015648">
    <property type="term" value="F:lipid-linked peptidoglycan transporter activity"/>
    <property type="evidence" value="ECO:0007669"/>
    <property type="project" value="TreeGrafter"/>
</dbReference>
<feature type="transmembrane region" description="Helical" evidence="22">
    <location>
        <begin position="12"/>
        <end position="33"/>
    </location>
</feature>
<evidence type="ECO:0000256" key="13">
    <source>
        <dbReference type="ARBA" id="ARBA00023316"/>
    </source>
</evidence>
<dbReference type="InterPro" id="IPR001182">
    <property type="entry name" value="FtsW/RodA"/>
</dbReference>
<dbReference type="PANTHER" id="PTHR30474:SF2">
    <property type="entry name" value="PEPTIDOGLYCAN GLYCOSYLTRANSFERASE FTSW-RELATED"/>
    <property type="match status" value="1"/>
</dbReference>
<feature type="transmembrane region" description="Helical" evidence="22">
    <location>
        <begin position="339"/>
        <end position="362"/>
    </location>
</feature>
<feature type="transmembrane region" description="Helical" evidence="22">
    <location>
        <begin position="268"/>
        <end position="294"/>
    </location>
</feature>
<organism evidence="23 24">
    <name type="scientific">Desulfallas thermosapovorans DSM 6562</name>
    <dbReference type="NCBI Taxonomy" id="1121431"/>
    <lineage>
        <taxon>Bacteria</taxon>
        <taxon>Bacillati</taxon>
        <taxon>Bacillota</taxon>
        <taxon>Clostridia</taxon>
        <taxon>Eubacteriales</taxon>
        <taxon>Desulfallaceae</taxon>
        <taxon>Desulfallas</taxon>
    </lineage>
</organism>
<sequence length="371" mass="39953">MRVRRGAPDFVLFLTVLILLSIGLVMVFSASAYFAGDPEGSYRDPFHFFKRQLFGAALGIVAMLVMMNYDYRRLKRWVGPMLIVAFVLLLLVLIPGIGMEVLGARRWINLGFISFQPSELVKIFIITFTAYGLARKKERIQNLSTGLMPFLAVTGLAALLILAQPDLGTAATLCGTVFIMLFAAGARGGHLTGLAGLGAAAVAAAIYFEPYRMRRFTAFLDPEADPTGAGWNIINSLMSLASGGLLGMGLGQGRHSKFLFLPERHTDFIFAAIGEELGFIGGCLVIFLFILLAWRGFRVAITCPDTFGSLLAAGLVSGIVLQAFVNIGVVTGSLPVTGITLPFVSFGSTSLIFSLMGVGIILNISRYSSRK</sequence>
<keyword evidence="6" id="KW-0808">Transferase</keyword>
<dbReference type="Pfam" id="PF01098">
    <property type="entry name" value="FTSW_RODA_SPOVE"/>
    <property type="match status" value="1"/>
</dbReference>
<keyword evidence="8" id="KW-0133">Cell shape</keyword>
<keyword evidence="10 22" id="KW-1133">Transmembrane helix</keyword>
<evidence type="ECO:0000256" key="14">
    <source>
        <dbReference type="ARBA" id="ARBA00032370"/>
    </source>
</evidence>
<evidence type="ECO:0000256" key="22">
    <source>
        <dbReference type="SAM" id="Phobius"/>
    </source>
</evidence>
<feature type="transmembrane region" description="Helical" evidence="22">
    <location>
        <begin position="306"/>
        <end position="327"/>
    </location>
</feature>
<protein>
    <recommendedName>
        <fullName evidence="17">Probable peptidoglycan glycosyltransferase FtsW</fullName>
        <ecNumber evidence="19">2.4.99.28</ecNumber>
    </recommendedName>
    <alternativeName>
        <fullName evidence="18">Cell division protein FtsW</fullName>
    </alternativeName>
    <alternativeName>
        <fullName evidence="15">Cell wall polymerase</fullName>
    </alternativeName>
    <alternativeName>
        <fullName evidence="14">Peptidoglycan polymerase</fullName>
    </alternativeName>
</protein>
<evidence type="ECO:0000256" key="2">
    <source>
        <dbReference type="ARBA" id="ARBA00004752"/>
    </source>
</evidence>
<keyword evidence="12" id="KW-0131">Cell cycle</keyword>
<comment type="similarity">
    <text evidence="16">Belongs to the SEDS family. FtsW subfamily.</text>
</comment>
<comment type="subcellular location">
    <subcellularLocation>
        <location evidence="1">Cell membrane</location>
        <topology evidence="1">Multi-pass membrane protein</topology>
    </subcellularLocation>
</comment>
<proteinExistence type="inferred from homology"/>
<comment type="catalytic activity">
    <reaction evidence="20">
        <text>[GlcNAc-(1-&gt;4)-Mur2Ac(oyl-L-Ala-gamma-D-Glu-L-Lys-D-Ala-D-Ala)](n)-di-trans,octa-cis-undecaprenyl diphosphate + beta-D-GlcNAc-(1-&gt;4)-Mur2Ac(oyl-L-Ala-gamma-D-Glu-L-Lys-D-Ala-D-Ala)-di-trans,octa-cis-undecaprenyl diphosphate = [GlcNAc-(1-&gt;4)-Mur2Ac(oyl-L-Ala-gamma-D-Glu-L-Lys-D-Ala-D-Ala)](n+1)-di-trans,octa-cis-undecaprenyl diphosphate + di-trans,octa-cis-undecaprenyl diphosphate + H(+)</text>
        <dbReference type="Rhea" id="RHEA:23708"/>
        <dbReference type="Rhea" id="RHEA-COMP:9602"/>
        <dbReference type="Rhea" id="RHEA-COMP:9603"/>
        <dbReference type="ChEBI" id="CHEBI:15378"/>
        <dbReference type="ChEBI" id="CHEBI:58405"/>
        <dbReference type="ChEBI" id="CHEBI:60033"/>
        <dbReference type="ChEBI" id="CHEBI:78435"/>
        <dbReference type="EC" id="2.4.99.28"/>
    </reaction>
</comment>
<keyword evidence="13" id="KW-0961">Cell wall biogenesis/degradation</keyword>
<dbReference type="GO" id="GO:0005886">
    <property type="term" value="C:plasma membrane"/>
    <property type="evidence" value="ECO:0007669"/>
    <property type="project" value="UniProtKB-SubCell"/>
</dbReference>
<keyword evidence="24" id="KW-1185">Reference proteome</keyword>
<comment type="caution">
    <text evidence="23">The sequence shown here is derived from an EMBL/GenBank/DDBJ whole genome shotgun (WGS) entry which is preliminary data.</text>
</comment>
<keyword evidence="9" id="KW-0573">Peptidoglycan synthesis</keyword>
<evidence type="ECO:0000256" key="3">
    <source>
        <dbReference type="ARBA" id="ARBA00022475"/>
    </source>
</evidence>
<evidence type="ECO:0000256" key="16">
    <source>
        <dbReference type="ARBA" id="ARBA00038053"/>
    </source>
</evidence>
<evidence type="ECO:0000256" key="11">
    <source>
        <dbReference type="ARBA" id="ARBA00023136"/>
    </source>
</evidence>